<organism evidence="1 2">
    <name type="scientific">Rhabditophanes sp. KR3021</name>
    <dbReference type="NCBI Taxonomy" id="114890"/>
    <lineage>
        <taxon>Eukaryota</taxon>
        <taxon>Metazoa</taxon>
        <taxon>Ecdysozoa</taxon>
        <taxon>Nematoda</taxon>
        <taxon>Chromadorea</taxon>
        <taxon>Rhabditida</taxon>
        <taxon>Tylenchina</taxon>
        <taxon>Panagrolaimomorpha</taxon>
        <taxon>Strongyloidoidea</taxon>
        <taxon>Alloionematidae</taxon>
        <taxon>Rhabditophanes</taxon>
    </lineage>
</organism>
<evidence type="ECO:0000313" key="2">
    <source>
        <dbReference type="WBParaSite" id="RSKR_0000377700.1"/>
    </source>
</evidence>
<sequence length="857" mass="97020">MERKSAEVQLEQYIGKHSKIVPAGDHYKHLKDCETLLLKVLKKLNEKGDECMKMETYLLLSKLHYISEMYPQALSDIEKSHSDSLSTKFETLRVLKLVAEGYSVKGLTLEKMCLKEHGKIDEATRTKCFDCFKFAAELGISYVTELEKSLFSHTRTSIPTDLSKRKDNIIGGIMESVLQKLPQFAMKGKDNASRWDIEGIEWYRKILTRMGDKYIGEKIMKKFSRFLAEILVKHRFERNTYGDSKTMDEKSQSLVFYSGPNHLHFCPNNNTEEILLLLFIAEALASKDVVLSRAEDCAARRESSLKNVTVVHSFITLILSSLGQYGVLCKVFERAMKFANNDSHIWLQFVLTLMSNGSYMRATKVLRQLIDTLESDENNKNNQTSMMKYLFLAKLELDSSMEVDHAIYASNKAFEAARGTWMEARASLVYAISYSSKLQTIMSFDERKKVLAKSIAMFDRSIDLDPKDDMAYFLSALNYANARDLEMAQKRCNQALELNAENPWNIMLLALLLTANKDFNGALSVITEALEEFPSNYGLLVLRLKLEMKCERVQEAMGTSKNLLQFWKNLQKPLFNSYGPYNPVGEENFSTKKSVYSVSNAGGTESVVKGNQRDNGYSFTPLLANSIGIISHQSHVSLNLGAYSEVLERQSVMPGVHQTCSSELGAMASTISESLGLKSMSTKSVDLMTAFRLQANLWVELAELFIDLNKIREVTSCVEEACSIFPNSHQALFLRGRLLNKRADECGDLEIEGKLISEAKSYYLAALSITPTHIPSLLHLSKIYKNQGNYEMTEKLLRDVINIDPLNHEHWNVLGTILLEQDRPIQALECFETSGALDKSTPLIQFSVIPKTLRCDT</sequence>
<name>A0AC35TRV3_9BILA</name>
<evidence type="ECO:0000313" key="1">
    <source>
        <dbReference type="Proteomes" id="UP000095286"/>
    </source>
</evidence>
<proteinExistence type="predicted"/>
<protein>
    <submittedName>
        <fullName evidence="2">TTC7_N domain-containing protein</fullName>
    </submittedName>
</protein>
<dbReference type="WBParaSite" id="RSKR_0000377700.1">
    <property type="protein sequence ID" value="RSKR_0000377700.1"/>
    <property type="gene ID" value="RSKR_0000377700"/>
</dbReference>
<accession>A0AC35TRV3</accession>
<dbReference type="Proteomes" id="UP000095286">
    <property type="component" value="Unplaced"/>
</dbReference>
<reference evidence="2" key="1">
    <citation type="submission" date="2016-11" db="UniProtKB">
        <authorList>
            <consortium name="WormBaseParasite"/>
        </authorList>
    </citation>
    <scope>IDENTIFICATION</scope>
    <source>
        <strain evidence="2">KR3021</strain>
    </source>
</reference>